<proteinExistence type="predicted"/>
<name>A0A0L9V0I6_PHAAN</name>
<evidence type="ECO:0000313" key="3">
    <source>
        <dbReference type="Proteomes" id="UP000053144"/>
    </source>
</evidence>
<evidence type="ECO:0000313" key="2">
    <source>
        <dbReference type="EMBL" id="KOM48538.1"/>
    </source>
</evidence>
<keyword evidence="1" id="KW-0732">Signal</keyword>
<feature type="signal peptide" evidence="1">
    <location>
        <begin position="1"/>
        <end position="18"/>
    </location>
</feature>
<protein>
    <submittedName>
        <fullName evidence="2">Uncharacterized protein</fullName>
    </submittedName>
</protein>
<dbReference type="Proteomes" id="UP000053144">
    <property type="component" value="Chromosome 7"/>
</dbReference>
<accession>A0A0L9V0I6</accession>
<evidence type="ECO:0000256" key="1">
    <source>
        <dbReference type="SAM" id="SignalP"/>
    </source>
</evidence>
<feature type="chain" id="PRO_5005596461" evidence="1">
    <location>
        <begin position="19"/>
        <end position="70"/>
    </location>
</feature>
<reference evidence="3" key="1">
    <citation type="journal article" date="2015" name="Proc. Natl. Acad. Sci. U.S.A.">
        <title>Genome sequencing of adzuki bean (Vigna angularis) provides insight into high starch and low fat accumulation and domestication.</title>
        <authorList>
            <person name="Yang K."/>
            <person name="Tian Z."/>
            <person name="Chen C."/>
            <person name="Luo L."/>
            <person name="Zhao B."/>
            <person name="Wang Z."/>
            <person name="Yu L."/>
            <person name="Li Y."/>
            <person name="Sun Y."/>
            <person name="Li W."/>
            <person name="Chen Y."/>
            <person name="Li Y."/>
            <person name="Zhang Y."/>
            <person name="Ai D."/>
            <person name="Zhao J."/>
            <person name="Shang C."/>
            <person name="Ma Y."/>
            <person name="Wu B."/>
            <person name="Wang M."/>
            <person name="Gao L."/>
            <person name="Sun D."/>
            <person name="Zhang P."/>
            <person name="Guo F."/>
            <person name="Wang W."/>
            <person name="Li Y."/>
            <person name="Wang J."/>
            <person name="Varshney R.K."/>
            <person name="Wang J."/>
            <person name="Ling H.Q."/>
            <person name="Wan P."/>
        </authorList>
    </citation>
    <scope>NUCLEOTIDE SEQUENCE</scope>
    <source>
        <strain evidence="3">cv. Jingnong 6</strain>
    </source>
</reference>
<dbReference type="AlphaFoldDB" id="A0A0L9V0I6"/>
<dbReference type="EMBL" id="CM003377">
    <property type="protein sequence ID" value="KOM48538.1"/>
    <property type="molecule type" value="Genomic_DNA"/>
</dbReference>
<sequence>MPSLFFVLLALWIKIVYRLVGNGDSDNSWTILLVVMKTVGITPYGSEGYDICANEALIGSGGRSQLSLIL</sequence>
<gene>
    <name evidence="2" type="ORF">LR48_Vigan07g224200</name>
</gene>
<dbReference type="Gramene" id="KOM48538">
    <property type="protein sequence ID" value="KOM48538"/>
    <property type="gene ID" value="LR48_Vigan07g224200"/>
</dbReference>
<organism evidence="2 3">
    <name type="scientific">Phaseolus angularis</name>
    <name type="common">Azuki bean</name>
    <name type="synonym">Vigna angularis</name>
    <dbReference type="NCBI Taxonomy" id="3914"/>
    <lineage>
        <taxon>Eukaryota</taxon>
        <taxon>Viridiplantae</taxon>
        <taxon>Streptophyta</taxon>
        <taxon>Embryophyta</taxon>
        <taxon>Tracheophyta</taxon>
        <taxon>Spermatophyta</taxon>
        <taxon>Magnoliopsida</taxon>
        <taxon>eudicotyledons</taxon>
        <taxon>Gunneridae</taxon>
        <taxon>Pentapetalae</taxon>
        <taxon>rosids</taxon>
        <taxon>fabids</taxon>
        <taxon>Fabales</taxon>
        <taxon>Fabaceae</taxon>
        <taxon>Papilionoideae</taxon>
        <taxon>50 kb inversion clade</taxon>
        <taxon>NPAAA clade</taxon>
        <taxon>indigoferoid/millettioid clade</taxon>
        <taxon>Phaseoleae</taxon>
        <taxon>Vigna</taxon>
    </lineage>
</organism>